<dbReference type="Pfam" id="PF18911">
    <property type="entry name" value="PKD_4"/>
    <property type="match status" value="1"/>
</dbReference>
<dbReference type="STRING" id="593133.SAMN04488006_0302"/>
<dbReference type="CDD" id="cd00146">
    <property type="entry name" value="PKD"/>
    <property type="match status" value="1"/>
</dbReference>
<dbReference type="InterPro" id="IPR000601">
    <property type="entry name" value="PKD_dom"/>
</dbReference>
<dbReference type="NCBIfam" id="TIGR04131">
    <property type="entry name" value="Bac_Flav_CTERM"/>
    <property type="match status" value="1"/>
</dbReference>
<proteinExistence type="predicted"/>
<keyword evidence="3" id="KW-1185">Reference proteome</keyword>
<protein>
    <submittedName>
        <fullName evidence="2">Gliding motility-associated C-terminal domain-containing protein</fullName>
    </submittedName>
</protein>
<organism evidence="2 3">
    <name type="scientific">Lutibacter maritimus</name>
    <dbReference type="NCBI Taxonomy" id="593133"/>
    <lineage>
        <taxon>Bacteria</taxon>
        <taxon>Pseudomonadati</taxon>
        <taxon>Bacteroidota</taxon>
        <taxon>Flavobacteriia</taxon>
        <taxon>Flavobacteriales</taxon>
        <taxon>Flavobacteriaceae</taxon>
        <taxon>Lutibacter</taxon>
    </lineage>
</organism>
<dbReference type="Pfam" id="PF13585">
    <property type="entry name" value="CHU_C"/>
    <property type="match status" value="1"/>
</dbReference>
<evidence type="ECO:0000259" key="1">
    <source>
        <dbReference type="PROSITE" id="PS50093"/>
    </source>
</evidence>
<gene>
    <name evidence="2" type="ORF">SAMN04488006_0302</name>
</gene>
<dbReference type="AlphaFoldDB" id="A0A1I6NPJ6"/>
<name>A0A1I6NPJ6_9FLAO</name>
<dbReference type="InterPro" id="IPR035986">
    <property type="entry name" value="PKD_dom_sf"/>
</dbReference>
<dbReference type="InterPro" id="IPR026341">
    <property type="entry name" value="T9SS_type_B"/>
</dbReference>
<feature type="non-terminal residue" evidence="2">
    <location>
        <position position="1"/>
    </location>
</feature>
<evidence type="ECO:0000313" key="2">
    <source>
        <dbReference type="EMBL" id="SFS29801.1"/>
    </source>
</evidence>
<dbReference type="Proteomes" id="UP000199312">
    <property type="component" value="Unassembled WGS sequence"/>
</dbReference>
<feature type="domain" description="PKD" evidence="1">
    <location>
        <begin position="124"/>
        <end position="175"/>
    </location>
</feature>
<evidence type="ECO:0000313" key="3">
    <source>
        <dbReference type="Proteomes" id="UP000199312"/>
    </source>
</evidence>
<dbReference type="RefSeq" id="WP_177219115.1">
    <property type="nucleotide sequence ID" value="NZ_FOZP01000001.1"/>
</dbReference>
<accession>A0A1I6NPJ6</accession>
<dbReference type="Gene3D" id="2.60.40.10">
    <property type="entry name" value="Immunoglobulins"/>
    <property type="match status" value="1"/>
</dbReference>
<reference evidence="3" key="1">
    <citation type="submission" date="2016-10" db="EMBL/GenBank/DDBJ databases">
        <authorList>
            <person name="Varghese N."/>
            <person name="Submissions S."/>
        </authorList>
    </citation>
    <scope>NUCLEOTIDE SEQUENCE [LARGE SCALE GENOMIC DNA]</scope>
    <source>
        <strain evidence="3">DSM 24450</strain>
    </source>
</reference>
<sequence>IIINAPGLYSVTATDTNANNCSKTKSIQVNSLPINNLPNFTINNVLIDEIATNNNTLTILTNNLPPSNYQFALDSGNYQNNNVFLNVSEDYHKIYIRDINNCLEKSLVVPIIKIYASNFCFGDETQFSLTSTLPPATETTWNFNDTASGINNTSTLYNPTHIFSNSGNYTIKATIKFGTDTFIYSKIITINQLPEINSPVTITMCDDNLNGIENFDLTEANTLIANQISNNITYYISENDAISNTNPILNPTSFSNSLAPTVWARVVNTSNCFSTAQINLVVESIEIPQNLLLNFNECDDVLDGNDANGITVFNFSAATQQILTQFSSNLNLEVTYYQNLTDALIKNQEINPSNYRNLSSPHNQKIAIRIENRSNGCFGIGYHINLNVNSVPQFNLKNTVEFCFLANTHEIGIENPLADYSYVWQNENGKTLGKSVTLTIDTDGLYFVTAIDSNGNNCIKTKSIQVNSKPILNLSNFSKANIIVTDNSNNNTITINTDNLPISTYEFAIDDGDFSEISFYDYVPAGRHFVKIRDTENCLEAAIEISLIGIPNFFTPNNDGYNDSWHVTGIDFQPTSNVYIFDRFGKLIAILDPLGPGWNGYYKGNPLPSTDYWYRVELEDGRILKGHFSLIRR</sequence>
<dbReference type="PROSITE" id="PS50093">
    <property type="entry name" value="PKD"/>
    <property type="match status" value="1"/>
</dbReference>
<dbReference type="EMBL" id="FOZP01000001">
    <property type="protein sequence ID" value="SFS29801.1"/>
    <property type="molecule type" value="Genomic_DNA"/>
</dbReference>
<dbReference type="InterPro" id="IPR013783">
    <property type="entry name" value="Ig-like_fold"/>
</dbReference>
<dbReference type="SUPFAM" id="SSF49299">
    <property type="entry name" value="PKD domain"/>
    <property type="match status" value="1"/>
</dbReference>